<dbReference type="Proteomes" id="UP001165042">
    <property type="component" value="Unassembled WGS sequence"/>
</dbReference>
<organism evidence="2 3">
    <name type="scientific">Actinokineospora globicatena</name>
    <dbReference type="NCBI Taxonomy" id="103729"/>
    <lineage>
        <taxon>Bacteria</taxon>
        <taxon>Bacillati</taxon>
        <taxon>Actinomycetota</taxon>
        <taxon>Actinomycetes</taxon>
        <taxon>Pseudonocardiales</taxon>
        <taxon>Pseudonocardiaceae</taxon>
        <taxon>Actinokineospora</taxon>
    </lineage>
</organism>
<evidence type="ECO:0000313" key="2">
    <source>
        <dbReference type="EMBL" id="GLW89726.1"/>
    </source>
</evidence>
<feature type="region of interest" description="Disordered" evidence="1">
    <location>
        <begin position="163"/>
        <end position="199"/>
    </location>
</feature>
<evidence type="ECO:0000256" key="1">
    <source>
        <dbReference type="SAM" id="MobiDB-lite"/>
    </source>
</evidence>
<keyword evidence="3" id="KW-1185">Reference proteome</keyword>
<reference evidence="2" key="1">
    <citation type="submission" date="2023-02" db="EMBL/GenBank/DDBJ databases">
        <title>Actinokineospora globicatena NBRC 15670.</title>
        <authorList>
            <person name="Ichikawa N."/>
            <person name="Sato H."/>
            <person name="Tonouchi N."/>
        </authorList>
    </citation>
    <scope>NUCLEOTIDE SEQUENCE</scope>
    <source>
        <strain evidence="2">NBRC 15670</strain>
    </source>
</reference>
<dbReference type="AlphaFoldDB" id="A0A9W6QGM4"/>
<gene>
    <name evidence="2" type="ORF">Aglo03_05420</name>
</gene>
<proteinExistence type="predicted"/>
<protein>
    <submittedName>
        <fullName evidence="2">Uncharacterized protein</fullName>
    </submittedName>
</protein>
<feature type="compositionally biased region" description="Basic and acidic residues" evidence="1">
    <location>
        <begin position="190"/>
        <end position="199"/>
    </location>
</feature>
<sequence length="199" mass="20998">MTRASDQVIGTVVVLDPADTATHGALPGTWREFAQTRDVRWIGQDEDAPARVEHELAGVDGAVALVAAGTAADTALAVAQRRPENLVLVLLVDPGAAGTVPGAPALAANEEWMHRMTRRRADLAAEDIDVRLVAVSTGGSEDRVTAPLPLGHPDVVVAVESALSHPTRESADPEDFAESVGIDPTPDQVDEYRARTEHP</sequence>
<dbReference type="RefSeq" id="WP_285607167.1">
    <property type="nucleotide sequence ID" value="NZ_BSSD01000001.1"/>
</dbReference>
<comment type="caution">
    <text evidence="2">The sequence shown here is derived from an EMBL/GenBank/DDBJ whole genome shotgun (WGS) entry which is preliminary data.</text>
</comment>
<accession>A0A9W6QGM4</accession>
<evidence type="ECO:0000313" key="3">
    <source>
        <dbReference type="Proteomes" id="UP001165042"/>
    </source>
</evidence>
<dbReference type="EMBL" id="BSSD01000001">
    <property type="protein sequence ID" value="GLW89726.1"/>
    <property type="molecule type" value="Genomic_DNA"/>
</dbReference>
<name>A0A9W6QGM4_9PSEU</name>